<dbReference type="PROSITE" id="PS51384">
    <property type="entry name" value="FAD_FR"/>
    <property type="match status" value="1"/>
</dbReference>
<name>A0A4R1ETN1_9GAMM</name>
<evidence type="ECO:0000313" key="4">
    <source>
        <dbReference type="Proteomes" id="UP000294887"/>
    </source>
</evidence>
<dbReference type="InterPro" id="IPR007037">
    <property type="entry name" value="SIP_rossman_dom"/>
</dbReference>
<reference evidence="3 4" key="1">
    <citation type="submission" date="2019-03" db="EMBL/GenBank/DDBJ databases">
        <title>Genomic Encyclopedia of Type Strains, Phase IV (KMG-IV): sequencing the most valuable type-strain genomes for metagenomic binning, comparative biology and taxonomic classification.</title>
        <authorList>
            <person name="Goeker M."/>
        </authorList>
    </citation>
    <scope>NUCLEOTIDE SEQUENCE [LARGE SCALE GENOMIC DNA]</scope>
    <source>
        <strain evidence="3 4">DSM 24830</strain>
    </source>
</reference>
<evidence type="ECO:0000256" key="1">
    <source>
        <dbReference type="ARBA" id="ARBA00035644"/>
    </source>
</evidence>
<dbReference type="EMBL" id="SMFQ01000004">
    <property type="protein sequence ID" value="TCJ84583.1"/>
    <property type="molecule type" value="Genomic_DNA"/>
</dbReference>
<dbReference type="Proteomes" id="UP000294887">
    <property type="component" value="Unassembled WGS sequence"/>
</dbReference>
<dbReference type="AlphaFoldDB" id="A0A4R1ETN1"/>
<dbReference type="GO" id="GO:0016491">
    <property type="term" value="F:oxidoreductase activity"/>
    <property type="evidence" value="ECO:0007669"/>
    <property type="project" value="InterPro"/>
</dbReference>
<dbReference type="InterPro" id="IPR013113">
    <property type="entry name" value="SIP_FAD-bd"/>
</dbReference>
<dbReference type="Pfam" id="PF04954">
    <property type="entry name" value="SIP"/>
    <property type="match status" value="1"/>
</dbReference>
<keyword evidence="4" id="KW-1185">Reference proteome</keyword>
<evidence type="ECO:0000259" key="2">
    <source>
        <dbReference type="PROSITE" id="PS51384"/>
    </source>
</evidence>
<comment type="caution">
    <text evidence="3">The sequence shown here is derived from an EMBL/GenBank/DDBJ whole genome shotgun (WGS) entry which is preliminary data.</text>
</comment>
<feature type="domain" description="FAD-binding FR-type" evidence="2">
    <location>
        <begin position="14"/>
        <end position="126"/>
    </location>
</feature>
<dbReference type="PANTHER" id="PTHR30157:SF0">
    <property type="entry name" value="NADPH-DEPENDENT FERRIC-CHELATE REDUCTASE"/>
    <property type="match status" value="1"/>
</dbReference>
<dbReference type="RefSeq" id="WP_131906332.1">
    <property type="nucleotide sequence ID" value="NZ_BAAAFU010000006.1"/>
</dbReference>
<dbReference type="PANTHER" id="PTHR30157">
    <property type="entry name" value="FERRIC REDUCTASE, NADPH-DEPENDENT"/>
    <property type="match status" value="1"/>
</dbReference>
<dbReference type="InterPro" id="IPR017938">
    <property type="entry name" value="Riboflavin_synthase-like_b-brl"/>
</dbReference>
<dbReference type="SUPFAM" id="SSF63380">
    <property type="entry name" value="Riboflavin synthase domain-like"/>
    <property type="match status" value="1"/>
</dbReference>
<dbReference type="OrthoDB" id="9814826at2"/>
<dbReference type="Gene3D" id="3.40.50.80">
    <property type="entry name" value="Nucleotide-binding domain of ferredoxin-NADP reductase (FNR) module"/>
    <property type="match status" value="1"/>
</dbReference>
<proteinExistence type="inferred from homology"/>
<dbReference type="InterPro" id="IPR039374">
    <property type="entry name" value="SIP_fam"/>
</dbReference>
<dbReference type="InterPro" id="IPR039261">
    <property type="entry name" value="FNR_nucleotide-bd"/>
</dbReference>
<accession>A0A4R1ETN1</accession>
<dbReference type="InterPro" id="IPR017927">
    <property type="entry name" value="FAD-bd_FR_type"/>
</dbReference>
<dbReference type="CDD" id="cd06193">
    <property type="entry name" value="siderophore_interacting"/>
    <property type="match status" value="1"/>
</dbReference>
<comment type="similarity">
    <text evidence="1">Belongs to the SIP oxidoreductase family.</text>
</comment>
<dbReference type="Pfam" id="PF08021">
    <property type="entry name" value="FAD_binding_9"/>
    <property type="match status" value="1"/>
</dbReference>
<sequence length="266" mass="29831">MNIIDRVKNAKNRRVPRTLQVKSANNLTPNMRRVTLHGDALASFPKDSEGAYIKLLFNQTGKEKPVMRTYTVAEQRSDQNEIDVDFMLHSSLDNNSNHGIAAPWSLDTAVGDEISIAGPGPAKFINTDAEYFLLAGDMTALPALTTNLKRLPENAKGQVFIEVLSESDIQDLIKPEGIKLQWVINDSPGSDASPLFHAIEKDLRQTQGLSTWVACEFKTMKKIRQYLREECAIERSHLYVSSYWKKGNTEEEHKKAKQTDADQANA</sequence>
<evidence type="ECO:0000313" key="3">
    <source>
        <dbReference type="EMBL" id="TCJ84583.1"/>
    </source>
</evidence>
<gene>
    <name evidence="3" type="ORF">EV695_2541</name>
</gene>
<protein>
    <submittedName>
        <fullName evidence="3">NADPH-dependent ferric siderophore reductase</fullName>
    </submittedName>
</protein>
<dbReference type="Gene3D" id="2.40.30.10">
    <property type="entry name" value="Translation factors"/>
    <property type="match status" value="1"/>
</dbReference>
<organism evidence="3 4">
    <name type="scientific">Cocleimonas flava</name>
    <dbReference type="NCBI Taxonomy" id="634765"/>
    <lineage>
        <taxon>Bacteria</taxon>
        <taxon>Pseudomonadati</taxon>
        <taxon>Pseudomonadota</taxon>
        <taxon>Gammaproteobacteria</taxon>
        <taxon>Thiotrichales</taxon>
        <taxon>Thiotrichaceae</taxon>
        <taxon>Cocleimonas</taxon>
    </lineage>
</organism>